<reference evidence="2" key="1">
    <citation type="submission" date="2020-03" db="EMBL/GenBank/DDBJ databases">
        <title>Genome of Pelagibius litoralis DSM 21314T.</title>
        <authorList>
            <person name="Wang G."/>
        </authorList>
    </citation>
    <scope>NUCLEOTIDE SEQUENCE</scope>
    <source>
        <strain evidence="2">DSM 21314</strain>
    </source>
</reference>
<keyword evidence="1" id="KW-0732">Signal</keyword>
<comment type="caution">
    <text evidence="2">The sequence shown here is derived from an EMBL/GenBank/DDBJ whole genome shotgun (WGS) entry which is preliminary data.</text>
</comment>
<name>A0A967KFC2_9PROT</name>
<keyword evidence="3" id="KW-1185">Reference proteome</keyword>
<protein>
    <submittedName>
        <fullName evidence="2">Uncharacterized protein</fullName>
    </submittedName>
</protein>
<evidence type="ECO:0000313" key="2">
    <source>
        <dbReference type="EMBL" id="NIA72359.1"/>
    </source>
</evidence>
<accession>A0A967KFC2</accession>
<dbReference type="Proteomes" id="UP000761264">
    <property type="component" value="Unassembled WGS sequence"/>
</dbReference>
<dbReference type="RefSeq" id="WP_167231609.1">
    <property type="nucleotide sequence ID" value="NZ_JAAQPH010000041.1"/>
</dbReference>
<proteinExistence type="predicted"/>
<evidence type="ECO:0000256" key="1">
    <source>
        <dbReference type="SAM" id="SignalP"/>
    </source>
</evidence>
<feature type="signal peptide" evidence="1">
    <location>
        <begin position="1"/>
        <end position="22"/>
    </location>
</feature>
<dbReference type="EMBL" id="JAAQPH010000041">
    <property type="protein sequence ID" value="NIA72359.1"/>
    <property type="molecule type" value="Genomic_DNA"/>
</dbReference>
<feature type="chain" id="PRO_5037815262" evidence="1">
    <location>
        <begin position="23"/>
        <end position="121"/>
    </location>
</feature>
<evidence type="ECO:0000313" key="3">
    <source>
        <dbReference type="Proteomes" id="UP000761264"/>
    </source>
</evidence>
<dbReference type="AlphaFoldDB" id="A0A967KFC2"/>
<gene>
    <name evidence="2" type="ORF">HBA54_27600</name>
</gene>
<organism evidence="2 3">
    <name type="scientific">Pelagibius litoralis</name>
    <dbReference type="NCBI Taxonomy" id="374515"/>
    <lineage>
        <taxon>Bacteria</taxon>
        <taxon>Pseudomonadati</taxon>
        <taxon>Pseudomonadota</taxon>
        <taxon>Alphaproteobacteria</taxon>
        <taxon>Rhodospirillales</taxon>
        <taxon>Rhodovibrionaceae</taxon>
        <taxon>Pelagibius</taxon>
    </lineage>
</organism>
<sequence length="121" mass="12250">MKRFLSVFAGASLLALSGVASADEPTILSATTLDAVTAGGTVEFDTNVFKTVEINKVVNLTVFKDVDADVDIEGRLATAEASADALGENALAETDTFAQVDDSGAFAFSESLAAVDNGGGG</sequence>